<dbReference type="AlphaFoldDB" id="A0A840PWC0"/>
<dbReference type="RefSeq" id="WP_016839577.1">
    <property type="nucleotide sequence ID" value="NZ_JAAXPW010000007.1"/>
</dbReference>
<evidence type="ECO:0000313" key="1">
    <source>
        <dbReference type="EMBL" id="MBB5148468.1"/>
    </source>
</evidence>
<name>A0A840PWC0_URETH</name>
<dbReference type="Proteomes" id="UP000557217">
    <property type="component" value="Unassembled WGS sequence"/>
</dbReference>
<evidence type="ECO:0000313" key="2">
    <source>
        <dbReference type="Proteomes" id="UP000557217"/>
    </source>
</evidence>
<comment type="caution">
    <text evidence="1">The sequence shown here is derived from an EMBL/GenBank/DDBJ whole genome shotgun (WGS) entry which is preliminary data.</text>
</comment>
<reference evidence="1 2" key="1">
    <citation type="submission" date="2020-08" db="EMBL/GenBank/DDBJ databases">
        <title>Genomic Encyclopedia of Type Strains, Phase IV (KMG-IV): sequencing the most valuable type-strain genomes for metagenomic binning, comparative biology and taxonomic classification.</title>
        <authorList>
            <person name="Goeker M."/>
        </authorList>
    </citation>
    <scope>NUCLEOTIDE SEQUENCE [LARGE SCALE GENOMIC DNA]</scope>
    <source>
        <strain evidence="1 2">DSM 10633</strain>
    </source>
</reference>
<organism evidence="1 2">
    <name type="scientific">Ureibacillus thermosphaericus</name>
    <dbReference type="NCBI Taxonomy" id="51173"/>
    <lineage>
        <taxon>Bacteria</taxon>
        <taxon>Bacillati</taxon>
        <taxon>Bacillota</taxon>
        <taxon>Bacilli</taxon>
        <taxon>Bacillales</taxon>
        <taxon>Caryophanaceae</taxon>
        <taxon>Ureibacillus</taxon>
    </lineage>
</organism>
<dbReference type="EMBL" id="JACHGZ010000006">
    <property type="protein sequence ID" value="MBB5148468.1"/>
    <property type="molecule type" value="Genomic_DNA"/>
</dbReference>
<proteinExistence type="predicted"/>
<keyword evidence="2" id="KW-1185">Reference proteome</keyword>
<protein>
    <submittedName>
        <fullName evidence="1">Uncharacterized protein</fullName>
    </submittedName>
</protein>
<accession>A0A840PWC0</accession>
<sequence>MRIHKSGNKSVEFFTSYMQLVLQTNITTVENLEEYMTQHFFQSDLSSLGPITLANFKQALQIILRNEE</sequence>
<gene>
    <name evidence="1" type="ORF">HNR36_000854</name>
</gene>